<dbReference type="SUPFAM" id="SSF56801">
    <property type="entry name" value="Acetyl-CoA synthetase-like"/>
    <property type="match status" value="1"/>
</dbReference>
<dbReference type="PANTHER" id="PTHR43201:SF5">
    <property type="entry name" value="MEDIUM-CHAIN ACYL-COA LIGASE ACSF2, MITOCHONDRIAL"/>
    <property type="match status" value="1"/>
</dbReference>
<gene>
    <name evidence="5" type="ORF">UFOPK3752_02274</name>
    <name evidence="6" type="ORF">UFOPK4150_01343</name>
</gene>
<evidence type="ECO:0000313" key="5">
    <source>
        <dbReference type="EMBL" id="CAB4960948.1"/>
    </source>
</evidence>
<organism evidence="6">
    <name type="scientific">freshwater metagenome</name>
    <dbReference type="NCBI Taxonomy" id="449393"/>
    <lineage>
        <taxon>unclassified sequences</taxon>
        <taxon>metagenomes</taxon>
        <taxon>ecological metagenomes</taxon>
    </lineage>
</organism>
<dbReference type="InterPro" id="IPR045851">
    <property type="entry name" value="AMP-bd_C_sf"/>
</dbReference>
<feature type="domain" description="AMP-dependent synthetase/ligase" evidence="3">
    <location>
        <begin position="34"/>
        <end position="404"/>
    </location>
</feature>
<dbReference type="GO" id="GO:0031956">
    <property type="term" value="F:medium-chain fatty acid-CoA ligase activity"/>
    <property type="evidence" value="ECO:0007669"/>
    <property type="project" value="TreeGrafter"/>
</dbReference>
<name>A0A6J7S1A4_9ZZZZ</name>
<dbReference type="EMBL" id="CAFBPU010000026">
    <property type="protein sequence ID" value="CAB5034388.1"/>
    <property type="molecule type" value="Genomic_DNA"/>
</dbReference>
<dbReference type="Pfam" id="PF13193">
    <property type="entry name" value="AMP-binding_C"/>
    <property type="match status" value="1"/>
</dbReference>
<dbReference type="EMBL" id="CAFBND010000157">
    <property type="protein sequence ID" value="CAB4960948.1"/>
    <property type="molecule type" value="Genomic_DNA"/>
</dbReference>
<dbReference type="PROSITE" id="PS00455">
    <property type="entry name" value="AMP_BINDING"/>
    <property type="match status" value="1"/>
</dbReference>
<sequence>MAFATVNDRYTQDDIARFYEQGLWRHDTLFSILRDNATRQPDRVFITDSSSSYTYAQLHESAIRLAVGLVRLGLEPGDRVVVQMPNWVEFAVIAAAVSRVGAIIVPIMPIYRRDDVGFVVEASGARLVFTSPTWKGFDHAAMFGDLARNSQTLSTIVVLRAEQALEGTIAFEDLVADIPLESADAEIGPGVGPDAPFAIVFTSGTTSNPKGCLHTFNTMACGSRLLGLGWKYTSDDIQFGPSPVTHTTGLVTSVLLPLVHGASSHIMETWEPSEALARIAQFGCTAAVTATTFLQMILDVYDPKVHDASSMRFWTSAGAPIPASFVQAAREAFPGMAVLSLYGRTENVTTTMCTIDDDPERSLTSDGRTLPLQEVRILDENGIEVPVGAEGDISYRGAMNALEYINQPDETAAMFTSDGFSRSGDLGTMDADGYVRVTGRTKDIVIRGGMNISVRQIEDLLTAHPAVGRVAVVGMPDERLGEKVCCYLIPAAGAAALTVEDIREYLTGAGIAIQKVPERVEVVDALPTTPTGKIQKNLLRADIAAKLRVLEDPPQSR</sequence>
<dbReference type="Pfam" id="PF00501">
    <property type="entry name" value="AMP-binding"/>
    <property type="match status" value="1"/>
</dbReference>
<proteinExistence type="inferred from homology"/>
<evidence type="ECO:0000256" key="1">
    <source>
        <dbReference type="ARBA" id="ARBA00006432"/>
    </source>
</evidence>
<comment type="similarity">
    <text evidence="1">Belongs to the ATP-dependent AMP-binding enzyme family.</text>
</comment>
<evidence type="ECO:0000259" key="4">
    <source>
        <dbReference type="Pfam" id="PF13193"/>
    </source>
</evidence>
<dbReference type="InterPro" id="IPR000873">
    <property type="entry name" value="AMP-dep_synth/lig_dom"/>
</dbReference>
<evidence type="ECO:0000259" key="3">
    <source>
        <dbReference type="Pfam" id="PF00501"/>
    </source>
</evidence>
<accession>A0A6J7S1A4</accession>
<dbReference type="AlphaFoldDB" id="A0A6J7S1A4"/>
<dbReference type="PANTHER" id="PTHR43201">
    <property type="entry name" value="ACYL-COA SYNTHETASE"/>
    <property type="match status" value="1"/>
</dbReference>
<feature type="domain" description="AMP-binding enzyme C-terminal" evidence="4">
    <location>
        <begin position="456"/>
        <end position="533"/>
    </location>
</feature>
<dbReference type="GO" id="GO:0006631">
    <property type="term" value="P:fatty acid metabolic process"/>
    <property type="evidence" value="ECO:0007669"/>
    <property type="project" value="TreeGrafter"/>
</dbReference>
<reference evidence="6" key="1">
    <citation type="submission" date="2020-05" db="EMBL/GenBank/DDBJ databases">
        <authorList>
            <person name="Chiriac C."/>
            <person name="Salcher M."/>
            <person name="Ghai R."/>
            <person name="Kavagutti S V."/>
        </authorList>
    </citation>
    <scope>NUCLEOTIDE SEQUENCE</scope>
</reference>
<evidence type="ECO:0000256" key="2">
    <source>
        <dbReference type="ARBA" id="ARBA00022598"/>
    </source>
</evidence>
<dbReference type="Gene3D" id="3.40.50.12780">
    <property type="entry name" value="N-terminal domain of ligase-like"/>
    <property type="match status" value="1"/>
</dbReference>
<dbReference type="InterPro" id="IPR042099">
    <property type="entry name" value="ANL_N_sf"/>
</dbReference>
<protein>
    <submittedName>
        <fullName evidence="6">Unannotated protein</fullName>
    </submittedName>
</protein>
<evidence type="ECO:0000313" key="6">
    <source>
        <dbReference type="EMBL" id="CAB5034388.1"/>
    </source>
</evidence>
<keyword evidence="2" id="KW-0436">Ligase</keyword>
<dbReference type="InterPro" id="IPR025110">
    <property type="entry name" value="AMP-bd_C"/>
</dbReference>
<dbReference type="InterPro" id="IPR020845">
    <property type="entry name" value="AMP-binding_CS"/>
</dbReference>
<dbReference type="Gene3D" id="3.30.300.30">
    <property type="match status" value="1"/>
</dbReference>